<dbReference type="InterPro" id="IPR029228">
    <property type="entry name" value="Alkyl_sulf_dimr"/>
</dbReference>
<dbReference type="InterPro" id="IPR038536">
    <property type="entry name" value="Alkyl/aryl-sulf_dimr_sf"/>
</dbReference>
<dbReference type="Pfam" id="PF14863">
    <property type="entry name" value="Alkyl_sulf_dimr"/>
    <property type="match status" value="1"/>
</dbReference>
<evidence type="ECO:0000259" key="1">
    <source>
        <dbReference type="Pfam" id="PF14863"/>
    </source>
</evidence>
<dbReference type="RefSeq" id="WP_109968679.1">
    <property type="nucleotide sequence ID" value="NZ_CP176093.1"/>
</dbReference>
<accession>A0A2V2N0Q1</accession>
<organism evidence="2 3">
    <name type="scientific">Methanospirillum lacunae</name>
    <dbReference type="NCBI Taxonomy" id="668570"/>
    <lineage>
        <taxon>Archaea</taxon>
        <taxon>Methanobacteriati</taxon>
        <taxon>Methanobacteriota</taxon>
        <taxon>Stenosarchaea group</taxon>
        <taxon>Methanomicrobia</taxon>
        <taxon>Methanomicrobiales</taxon>
        <taxon>Methanospirillaceae</taxon>
        <taxon>Methanospirillum</taxon>
    </lineage>
</organism>
<feature type="domain" description="Alkyl sulfatase dimerisation" evidence="1">
    <location>
        <begin position="4"/>
        <end position="33"/>
    </location>
</feature>
<dbReference type="InterPro" id="IPR036866">
    <property type="entry name" value="RibonucZ/Hydroxyglut_hydro"/>
</dbReference>
<dbReference type="SUPFAM" id="SSF56281">
    <property type="entry name" value="Metallo-hydrolase/oxidoreductase"/>
    <property type="match status" value="1"/>
</dbReference>
<protein>
    <recommendedName>
        <fullName evidence="1">Alkyl sulfatase dimerisation domain-containing protein</fullName>
    </recommendedName>
</protein>
<dbReference type="Gene3D" id="1.25.40.880">
    <property type="entry name" value="Alkyl sulfatase, dimerisation domain"/>
    <property type="match status" value="1"/>
</dbReference>
<dbReference type="EMBL" id="QGMY01000007">
    <property type="protein sequence ID" value="PWR72190.1"/>
    <property type="molecule type" value="Genomic_DNA"/>
</dbReference>
<evidence type="ECO:0000313" key="3">
    <source>
        <dbReference type="Proteomes" id="UP000245657"/>
    </source>
</evidence>
<dbReference type="Proteomes" id="UP000245657">
    <property type="component" value="Unassembled WGS sequence"/>
</dbReference>
<gene>
    <name evidence="2" type="ORF">DK846_09400</name>
</gene>
<proteinExistence type="predicted"/>
<name>A0A2V2N0Q1_9EURY</name>
<reference evidence="2 3" key="1">
    <citation type="submission" date="2018-05" db="EMBL/GenBank/DDBJ databases">
        <title>Draft genome of Methanospirillum lacunae Ki8-1.</title>
        <authorList>
            <person name="Dueholm M.S."/>
            <person name="Nielsen P.H."/>
            <person name="Bakmann L.F."/>
            <person name="Otzen D.E."/>
        </authorList>
    </citation>
    <scope>NUCLEOTIDE SEQUENCE [LARGE SCALE GENOMIC DNA]</scope>
    <source>
        <strain evidence="2 3">Ki8-1</strain>
    </source>
</reference>
<evidence type="ECO:0000313" key="2">
    <source>
        <dbReference type="EMBL" id="PWR72190.1"/>
    </source>
</evidence>
<dbReference type="GeneID" id="97547937"/>
<dbReference type="GO" id="GO:0046983">
    <property type="term" value="F:protein dimerization activity"/>
    <property type="evidence" value="ECO:0007669"/>
    <property type="project" value="InterPro"/>
</dbReference>
<sequence length="47" mass="5350">MRWKTDALEKLGYQVESGTTRNAYLTGAQELRNTEQVTSGVVYQRIS</sequence>
<dbReference type="AlphaFoldDB" id="A0A2V2N0Q1"/>
<comment type="caution">
    <text evidence="2">The sequence shown here is derived from an EMBL/GenBank/DDBJ whole genome shotgun (WGS) entry which is preliminary data.</text>
</comment>
<keyword evidence="3" id="KW-1185">Reference proteome</keyword>